<accession>A0A0V1GXP5</accession>
<reference evidence="1 2" key="1">
    <citation type="submission" date="2015-01" db="EMBL/GenBank/DDBJ databases">
        <title>Evolution of Trichinella species and genotypes.</title>
        <authorList>
            <person name="Korhonen P.K."/>
            <person name="Edoardo P."/>
            <person name="Giuseppe L.R."/>
            <person name="Gasser R.B."/>
        </authorList>
    </citation>
    <scope>NUCLEOTIDE SEQUENCE [LARGE SCALE GENOMIC DNA]</scope>
    <source>
        <strain evidence="1">ISS1029</strain>
    </source>
</reference>
<evidence type="ECO:0000313" key="1">
    <source>
        <dbReference type="EMBL" id="KRZ03143.1"/>
    </source>
</evidence>
<dbReference type="AlphaFoldDB" id="A0A0V1GXP5"/>
<evidence type="ECO:0000313" key="2">
    <source>
        <dbReference type="Proteomes" id="UP000055024"/>
    </source>
</evidence>
<comment type="caution">
    <text evidence="1">The sequence shown here is derived from an EMBL/GenBank/DDBJ whole genome shotgun (WGS) entry which is preliminary data.</text>
</comment>
<proteinExistence type="predicted"/>
<name>A0A0V1GXP5_9BILA</name>
<dbReference type="Proteomes" id="UP000055024">
    <property type="component" value="Unassembled WGS sequence"/>
</dbReference>
<organism evidence="1 2">
    <name type="scientific">Trichinella zimbabwensis</name>
    <dbReference type="NCBI Taxonomy" id="268475"/>
    <lineage>
        <taxon>Eukaryota</taxon>
        <taxon>Metazoa</taxon>
        <taxon>Ecdysozoa</taxon>
        <taxon>Nematoda</taxon>
        <taxon>Enoplea</taxon>
        <taxon>Dorylaimia</taxon>
        <taxon>Trichinellida</taxon>
        <taxon>Trichinellidae</taxon>
        <taxon>Trichinella</taxon>
    </lineage>
</organism>
<gene>
    <name evidence="1" type="ORF">T11_10794</name>
</gene>
<dbReference type="EMBL" id="JYDP01000203">
    <property type="protein sequence ID" value="KRZ03143.1"/>
    <property type="molecule type" value="Genomic_DNA"/>
</dbReference>
<sequence>MRDSIEHNVMEFDPIPVRLCYLATCYITESNRSRLDVGYVASSWLWWTRRLHRECIHGLLLFDNDGSVGKNFHFAQK</sequence>
<keyword evidence="2" id="KW-1185">Reference proteome</keyword>
<protein>
    <submittedName>
        <fullName evidence="1">Uncharacterized protein</fullName>
    </submittedName>
</protein>
<dbReference type="OrthoDB" id="10520883at2759"/>